<proteinExistence type="predicted"/>
<protein>
    <submittedName>
        <fullName evidence="2">Uncharacterized protein</fullName>
    </submittedName>
</protein>
<feature type="compositionally biased region" description="Basic residues" evidence="1">
    <location>
        <begin position="54"/>
        <end position="64"/>
    </location>
</feature>
<feature type="compositionally biased region" description="Basic and acidic residues" evidence="1">
    <location>
        <begin position="1"/>
        <end position="31"/>
    </location>
</feature>
<evidence type="ECO:0000256" key="1">
    <source>
        <dbReference type="SAM" id="MobiDB-lite"/>
    </source>
</evidence>
<dbReference type="EMBL" id="KQ427131">
    <property type="protein sequence ID" value="KOF67361.1"/>
    <property type="molecule type" value="Genomic_DNA"/>
</dbReference>
<dbReference type="AlphaFoldDB" id="A0A0L8FRL8"/>
<gene>
    <name evidence="2" type="ORF">OCBIM_22009784mg</name>
</gene>
<organism evidence="2">
    <name type="scientific">Octopus bimaculoides</name>
    <name type="common">California two-spotted octopus</name>
    <dbReference type="NCBI Taxonomy" id="37653"/>
    <lineage>
        <taxon>Eukaryota</taxon>
        <taxon>Metazoa</taxon>
        <taxon>Spiralia</taxon>
        <taxon>Lophotrochozoa</taxon>
        <taxon>Mollusca</taxon>
        <taxon>Cephalopoda</taxon>
        <taxon>Coleoidea</taxon>
        <taxon>Octopodiformes</taxon>
        <taxon>Octopoda</taxon>
        <taxon>Incirrata</taxon>
        <taxon>Octopodidae</taxon>
        <taxon>Octopus</taxon>
    </lineage>
</organism>
<accession>A0A0L8FRL8</accession>
<feature type="compositionally biased region" description="Basic and acidic residues" evidence="1">
    <location>
        <begin position="65"/>
        <end position="87"/>
    </location>
</feature>
<name>A0A0L8FRL8_OCTBM</name>
<sequence length="125" mass="14684">SRERKEGKWTRLKEKKNKLENEIKYKNNEMKGRRKNGRKMKTEKDKKKEEARKMKVGGKKCKKIKEREKQKEVKRISNEEEAEGKRGNDKVVVQVFSPVTAGALCCIKRGENLYNHIIHLQCAKG</sequence>
<feature type="non-terminal residue" evidence="2">
    <location>
        <position position="1"/>
    </location>
</feature>
<reference evidence="2" key="1">
    <citation type="submission" date="2015-07" db="EMBL/GenBank/DDBJ databases">
        <title>MeaNS - Measles Nucleotide Surveillance Program.</title>
        <authorList>
            <person name="Tran T."/>
            <person name="Druce J."/>
        </authorList>
    </citation>
    <scope>NUCLEOTIDE SEQUENCE</scope>
    <source>
        <strain evidence="2">UCB-OBI-ISO-001</strain>
        <tissue evidence="2">Gonad</tissue>
    </source>
</reference>
<evidence type="ECO:0000313" key="2">
    <source>
        <dbReference type="EMBL" id="KOF67361.1"/>
    </source>
</evidence>
<feature type="region of interest" description="Disordered" evidence="1">
    <location>
        <begin position="1"/>
        <end position="87"/>
    </location>
</feature>
<feature type="compositionally biased region" description="Basic and acidic residues" evidence="1">
    <location>
        <begin position="40"/>
        <end position="53"/>
    </location>
</feature>